<protein>
    <submittedName>
        <fullName evidence="2">Uncharacterized protein</fullName>
    </submittedName>
</protein>
<dbReference type="Proteomes" id="UP001201812">
    <property type="component" value="Unassembled WGS sequence"/>
</dbReference>
<reference evidence="2" key="1">
    <citation type="submission" date="2022-01" db="EMBL/GenBank/DDBJ databases">
        <title>Genome Sequence Resource for Two Populations of Ditylenchus destructor, the Migratory Endoparasitic Phytonematode.</title>
        <authorList>
            <person name="Zhang H."/>
            <person name="Lin R."/>
            <person name="Xie B."/>
        </authorList>
    </citation>
    <scope>NUCLEOTIDE SEQUENCE</scope>
    <source>
        <strain evidence="2">BazhouSP</strain>
    </source>
</reference>
<feature type="region of interest" description="Disordered" evidence="1">
    <location>
        <begin position="77"/>
        <end position="125"/>
    </location>
</feature>
<comment type="caution">
    <text evidence="2">The sequence shown here is derived from an EMBL/GenBank/DDBJ whole genome shotgun (WGS) entry which is preliminary data.</text>
</comment>
<evidence type="ECO:0000313" key="3">
    <source>
        <dbReference type="Proteomes" id="UP001201812"/>
    </source>
</evidence>
<feature type="region of interest" description="Disordered" evidence="1">
    <location>
        <begin position="205"/>
        <end position="229"/>
    </location>
</feature>
<name>A0AAD4MIM2_9BILA</name>
<dbReference type="EMBL" id="JAKKPZ010000879">
    <property type="protein sequence ID" value="KAI1691703.1"/>
    <property type="molecule type" value="Genomic_DNA"/>
</dbReference>
<gene>
    <name evidence="2" type="ORF">DdX_21696</name>
</gene>
<dbReference type="AlphaFoldDB" id="A0AAD4MIM2"/>
<evidence type="ECO:0000256" key="1">
    <source>
        <dbReference type="SAM" id="MobiDB-lite"/>
    </source>
</evidence>
<organism evidence="2 3">
    <name type="scientific">Ditylenchus destructor</name>
    <dbReference type="NCBI Taxonomy" id="166010"/>
    <lineage>
        <taxon>Eukaryota</taxon>
        <taxon>Metazoa</taxon>
        <taxon>Ecdysozoa</taxon>
        <taxon>Nematoda</taxon>
        <taxon>Chromadorea</taxon>
        <taxon>Rhabditida</taxon>
        <taxon>Tylenchina</taxon>
        <taxon>Tylenchomorpha</taxon>
        <taxon>Sphaerularioidea</taxon>
        <taxon>Anguinidae</taxon>
        <taxon>Anguininae</taxon>
        <taxon>Ditylenchus</taxon>
    </lineage>
</organism>
<sequence length="229" mass="24376">MPLPRTPSRAVAREVLRYELGVRAGGRRPQSGSRRSSICTGRLTLLPVKHGLRCALAEPRFEGGSGLRCKRYLQSSPAQTSAPARSEASSMARLTPTPSGGMTCAASPSSVRPSRRGQASGADRAEIGRMAAMPSHSEISARIDGAQPGNFARKLVLRDACERHVRTDGVFGFGTERRVYANVGVAVALRHDPDAPMEREHASMANQGESAGCARSTSLSHNSTKVMPV</sequence>
<keyword evidence="3" id="KW-1185">Reference proteome</keyword>
<feature type="compositionally biased region" description="Polar residues" evidence="1">
    <location>
        <begin position="77"/>
        <end position="89"/>
    </location>
</feature>
<evidence type="ECO:0000313" key="2">
    <source>
        <dbReference type="EMBL" id="KAI1691703.1"/>
    </source>
</evidence>
<proteinExistence type="predicted"/>
<accession>A0AAD4MIM2</accession>